<evidence type="ECO:0000256" key="5">
    <source>
        <dbReference type="ARBA" id="ARBA00022776"/>
    </source>
</evidence>
<evidence type="ECO:0000259" key="10">
    <source>
        <dbReference type="Pfam" id="PF03800"/>
    </source>
</evidence>
<name>A0A067N2X0_BOTB1</name>
<evidence type="ECO:0000256" key="1">
    <source>
        <dbReference type="ARBA" id="ARBA00004584"/>
    </source>
</evidence>
<gene>
    <name evidence="11" type="ORF">BOTBODRAFT_551020</name>
</gene>
<feature type="domain" description="Kinetochore protein Nuf2 N-terminal" evidence="10">
    <location>
        <begin position="6"/>
        <end position="142"/>
    </location>
</feature>
<evidence type="ECO:0000256" key="9">
    <source>
        <dbReference type="SAM" id="Coils"/>
    </source>
</evidence>
<dbReference type="PANTHER" id="PTHR48441:SF1">
    <property type="entry name" value="NT-3"/>
    <property type="match status" value="1"/>
</dbReference>
<comment type="similarity">
    <text evidence="2">Belongs to the NUF2 family.</text>
</comment>
<evidence type="ECO:0000256" key="8">
    <source>
        <dbReference type="ARBA" id="ARBA00023328"/>
    </source>
</evidence>
<dbReference type="InterPro" id="IPR005549">
    <property type="entry name" value="Kinetochore_Nuf2_N"/>
</dbReference>
<dbReference type="Proteomes" id="UP000027195">
    <property type="component" value="Unassembled WGS sequence"/>
</dbReference>
<keyword evidence="6 9" id="KW-0175">Coiled coil</keyword>
<dbReference type="AlphaFoldDB" id="A0A067N2X0"/>
<evidence type="ECO:0000313" key="11">
    <source>
        <dbReference type="EMBL" id="KDQ18131.1"/>
    </source>
</evidence>
<dbReference type="Gene3D" id="1.10.418.60">
    <property type="entry name" value="Ncd80 complex, Nuf2 subunit"/>
    <property type="match status" value="1"/>
</dbReference>
<dbReference type="OrthoDB" id="8194677at2759"/>
<sequence>MDNPSYAFPLISIPDLIEIITEWGIPVSEEDLAKPSAALVQNIYLVLLNEMAGIDISDIEAPRQILLNDLDYPDYYIEALTLQMLHYHIGRLAKVARIESFTMQDLTRPEGLRTRKILSGIHNVMLCMQQHDEVLEKTMKKSQEAPEREAQLEYELEQIRSKLDELAYEREAEKPQIQELQVKLRELSIQFPTLNKEVLALQEQNETLRKERNALKHRLVRILRRIQPLLISYTFL</sequence>
<keyword evidence="5" id="KW-0498">Mitosis</keyword>
<dbReference type="Pfam" id="PF03800">
    <property type="entry name" value="Nuf2"/>
    <property type="match status" value="1"/>
</dbReference>
<accession>A0A067N2X0</accession>
<evidence type="ECO:0000256" key="2">
    <source>
        <dbReference type="ARBA" id="ARBA00005498"/>
    </source>
</evidence>
<dbReference type="InParanoid" id="A0A067N2X0"/>
<evidence type="ECO:0000256" key="3">
    <source>
        <dbReference type="ARBA" id="ARBA00022454"/>
    </source>
</evidence>
<reference evidence="12" key="1">
    <citation type="journal article" date="2014" name="Proc. Natl. Acad. Sci. U.S.A.">
        <title>Extensive sampling of basidiomycete genomes demonstrates inadequacy of the white-rot/brown-rot paradigm for wood decay fungi.</title>
        <authorList>
            <person name="Riley R."/>
            <person name="Salamov A.A."/>
            <person name="Brown D.W."/>
            <person name="Nagy L.G."/>
            <person name="Floudas D."/>
            <person name="Held B.W."/>
            <person name="Levasseur A."/>
            <person name="Lombard V."/>
            <person name="Morin E."/>
            <person name="Otillar R."/>
            <person name="Lindquist E.A."/>
            <person name="Sun H."/>
            <person name="LaButti K.M."/>
            <person name="Schmutz J."/>
            <person name="Jabbour D."/>
            <person name="Luo H."/>
            <person name="Baker S.E."/>
            <person name="Pisabarro A.G."/>
            <person name="Walton J.D."/>
            <person name="Blanchette R.A."/>
            <person name="Henrissat B."/>
            <person name="Martin F."/>
            <person name="Cullen D."/>
            <person name="Hibbett D.S."/>
            <person name="Grigoriev I.V."/>
        </authorList>
    </citation>
    <scope>NUCLEOTIDE SEQUENCE [LARGE SCALE GENOMIC DNA]</scope>
    <source>
        <strain evidence="12">FD-172 SS1</strain>
    </source>
</reference>
<dbReference type="STRING" id="930990.A0A067N2X0"/>
<feature type="coiled-coil region" evidence="9">
    <location>
        <begin position="149"/>
        <end position="225"/>
    </location>
</feature>
<dbReference type="GO" id="GO:0051301">
    <property type="term" value="P:cell division"/>
    <property type="evidence" value="ECO:0007669"/>
    <property type="project" value="UniProtKB-KW"/>
</dbReference>
<organism evidence="11 12">
    <name type="scientific">Botryobasidium botryosum (strain FD-172 SS1)</name>
    <dbReference type="NCBI Taxonomy" id="930990"/>
    <lineage>
        <taxon>Eukaryota</taxon>
        <taxon>Fungi</taxon>
        <taxon>Dikarya</taxon>
        <taxon>Basidiomycota</taxon>
        <taxon>Agaricomycotina</taxon>
        <taxon>Agaricomycetes</taxon>
        <taxon>Cantharellales</taxon>
        <taxon>Botryobasidiaceae</taxon>
        <taxon>Botryobasidium</taxon>
    </lineage>
</organism>
<dbReference type="GO" id="GO:0031262">
    <property type="term" value="C:Ndc80 complex"/>
    <property type="evidence" value="ECO:0007669"/>
    <property type="project" value="InterPro"/>
</dbReference>
<keyword evidence="4" id="KW-0132">Cell division</keyword>
<comment type="subcellular location">
    <subcellularLocation>
        <location evidence="1">Chromosome</location>
        <location evidence="1">Centromere</location>
    </subcellularLocation>
</comment>
<evidence type="ECO:0000313" key="12">
    <source>
        <dbReference type="Proteomes" id="UP000027195"/>
    </source>
</evidence>
<dbReference type="EMBL" id="KL198022">
    <property type="protein sequence ID" value="KDQ18131.1"/>
    <property type="molecule type" value="Genomic_DNA"/>
</dbReference>
<evidence type="ECO:0000256" key="4">
    <source>
        <dbReference type="ARBA" id="ARBA00022618"/>
    </source>
</evidence>
<keyword evidence="7" id="KW-0131">Cell cycle</keyword>
<keyword evidence="3" id="KW-0158">Chromosome</keyword>
<keyword evidence="8" id="KW-0137">Centromere</keyword>
<proteinExistence type="inferred from homology"/>
<evidence type="ECO:0000256" key="7">
    <source>
        <dbReference type="ARBA" id="ARBA00023306"/>
    </source>
</evidence>
<keyword evidence="12" id="KW-1185">Reference proteome</keyword>
<protein>
    <recommendedName>
        <fullName evidence="10">Kinetochore protein Nuf2 N-terminal domain-containing protein</fullName>
    </recommendedName>
</protein>
<dbReference type="HOGENOM" id="CLU_1175242_0_0_1"/>
<dbReference type="InterPro" id="IPR038275">
    <property type="entry name" value="Nuf2_N_sf"/>
</dbReference>
<evidence type="ECO:0000256" key="6">
    <source>
        <dbReference type="ARBA" id="ARBA00023054"/>
    </source>
</evidence>
<dbReference type="PANTHER" id="PTHR48441">
    <property type="match status" value="1"/>
</dbReference>